<feature type="region of interest" description="Disordered" evidence="1">
    <location>
        <begin position="248"/>
        <end position="277"/>
    </location>
</feature>
<feature type="compositionally biased region" description="Basic and acidic residues" evidence="1">
    <location>
        <begin position="595"/>
        <end position="613"/>
    </location>
</feature>
<evidence type="ECO:0000313" key="3">
    <source>
        <dbReference type="Proteomes" id="UP000037751"/>
    </source>
</evidence>
<dbReference type="PANTHER" id="PTHR13318:SF190">
    <property type="entry name" value="PARTNER OF PAIRED, ISOFORM B"/>
    <property type="match status" value="1"/>
</dbReference>
<dbReference type="VEuPathDB" id="FungiDB:Malapachy_3729"/>
<dbReference type="GeneID" id="28730064"/>
<evidence type="ECO:0008006" key="4">
    <source>
        <dbReference type="Google" id="ProtNLM"/>
    </source>
</evidence>
<feature type="region of interest" description="Disordered" evidence="1">
    <location>
        <begin position="585"/>
        <end position="627"/>
    </location>
</feature>
<keyword evidence="3" id="KW-1185">Reference proteome</keyword>
<dbReference type="STRING" id="77020.A0A0M8MK52"/>
<accession>A0A0M8MK52</accession>
<evidence type="ECO:0000313" key="2">
    <source>
        <dbReference type="EMBL" id="KOS14096.1"/>
    </source>
</evidence>
<dbReference type="Proteomes" id="UP000037751">
    <property type="component" value="Unassembled WGS sequence"/>
</dbReference>
<protein>
    <recommendedName>
        <fullName evidence="4">F-box domain-containing protein</fullName>
    </recommendedName>
</protein>
<reference evidence="2 3" key="1">
    <citation type="submission" date="2015-07" db="EMBL/GenBank/DDBJ databases">
        <title>Draft Genome Sequence of Malassezia furfur CBS1878 and Malassezia pachydermatis CBS1879.</title>
        <authorList>
            <person name="Triana S."/>
            <person name="Ohm R."/>
            <person name="Gonzalez A."/>
            <person name="DeCock H."/>
            <person name="Restrepo S."/>
            <person name="Celis A."/>
        </authorList>
    </citation>
    <scope>NUCLEOTIDE SEQUENCE [LARGE SCALE GENOMIC DNA]</scope>
    <source>
        <strain evidence="2 3">CBS 1879</strain>
    </source>
</reference>
<name>A0A0M8MK52_9BASI</name>
<dbReference type="InterPro" id="IPR032675">
    <property type="entry name" value="LRR_dom_sf"/>
</dbReference>
<dbReference type="OrthoDB" id="9994419at2759"/>
<sequence>MAASVSERLPAEIVQRICEIVYLDSIPLCSLRLLDPDIVPSAAFDAQAVSTSIDDTQQVLYTLCLVNRTFYRYAHPLLYRRVQITLPYRFMLLLDDALSSAAVFPTQNASSLSSIRMLDFSAFRALGLRRTVGESTERRFVTAERLFALIHATTGLVAFGSSETMDSALSLEVLEALLFRDGEASRPSRMRDVSMERGASPIHTALQSLDLCGCTSPKFIEAMHQFVQKHLERMTPRYSMYDVPEESDDAMGMEEETRGRSRRTVHTHARHPSRHRMLSNTRKRMFPSLHRLGLAGVSIPRSDLASFVLSFPNLTHLDLSQTRVDAAMLDCIATSSMQLESLSLSRCRALTSESITNLLISSPVTEGLLELALQGTLLFPTPLSPDDMRTIVTHAPCMRSGNLRFLDLGGCPLSDEELSMIPAQHALLDLGLSAIPTITLRGVSAFLQSTAPNVQVLDLSQSAVPHGHIHAVHLYHELLAPCTQPPPAMEIAEQLKALGLKRDDADAPSTENWTPPTNLRVVELSSAALGTVRGGVGSWKVVWGAGRRGWVVDTGAGPAPQAFDIPVSNVEAASRGRTRIPEQVVPRRPAMSMERSSRIVEEREERGRTPDRRGHGRRPVSRSPFHDNRLAMAAFESRSRSLSLSRNQERQERRVPLMRTEPVHVEPQVIRNLADDHPRRKMLEHVASLEGRVPGSFGWHSHKMEVLLGYGLLGHEKGSYAWFAYQDA</sequence>
<evidence type="ECO:0000256" key="1">
    <source>
        <dbReference type="SAM" id="MobiDB-lite"/>
    </source>
</evidence>
<comment type="caution">
    <text evidence="2">The sequence shown here is derived from an EMBL/GenBank/DDBJ whole genome shotgun (WGS) entry which is preliminary data.</text>
</comment>
<feature type="compositionally biased region" description="Basic residues" evidence="1">
    <location>
        <begin position="260"/>
        <end position="277"/>
    </location>
</feature>
<dbReference type="Gene3D" id="3.80.10.10">
    <property type="entry name" value="Ribonuclease Inhibitor"/>
    <property type="match status" value="1"/>
</dbReference>
<proteinExistence type="predicted"/>
<dbReference type="PANTHER" id="PTHR13318">
    <property type="entry name" value="PARTNER OF PAIRED, ISOFORM B-RELATED"/>
    <property type="match status" value="1"/>
</dbReference>
<dbReference type="RefSeq" id="XP_017991728.1">
    <property type="nucleotide sequence ID" value="XM_018138188.1"/>
</dbReference>
<dbReference type="GO" id="GO:0031146">
    <property type="term" value="P:SCF-dependent proteasomal ubiquitin-dependent protein catabolic process"/>
    <property type="evidence" value="ECO:0007669"/>
    <property type="project" value="TreeGrafter"/>
</dbReference>
<dbReference type="AlphaFoldDB" id="A0A0M8MK52"/>
<dbReference type="EMBL" id="LGAV01000004">
    <property type="protein sequence ID" value="KOS14096.1"/>
    <property type="molecule type" value="Genomic_DNA"/>
</dbReference>
<organism evidence="2 3">
    <name type="scientific">Malassezia pachydermatis</name>
    <dbReference type="NCBI Taxonomy" id="77020"/>
    <lineage>
        <taxon>Eukaryota</taxon>
        <taxon>Fungi</taxon>
        <taxon>Dikarya</taxon>
        <taxon>Basidiomycota</taxon>
        <taxon>Ustilaginomycotina</taxon>
        <taxon>Malasseziomycetes</taxon>
        <taxon>Malasseziales</taxon>
        <taxon>Malasseziaceae</taxon>
        <taxon>Malassezia</taxon>
    </lineage>
</organism>
<dbReference type="SUPFAM" id="SSF52047">
    <property type="entry name" value="RNI-like"/>
    <property type="match status" value="1"/>
</dbReference>
<gene>
    <name evidence="2" type="ORF">Malapachy_3729</name>
</gene>
<dbReference type="GO" id="GO:0019005">
    <property type="term" value="C:SCF ubiquitin ligase complex"/>
    <property type="evidence" value="ECO:0007669"/>
    <property type="project" value="TreeGrafter"/>
</dbReference>